<dbReference type="CDD" id="cd00067">
    <property type="entry name" value="GAL4"/>
    <property type="match status" value="1"/>
</dbReference>
<evidence type="ECO:0000313" key="6">
    <source>
        <dbReference type="Proteomes" id="UP000664169"/>
    </source>
</evidence>
<dbReference type="GO" id="GO:0008270">
    <property type="term" value="F:zinc ion binding"/>
    <property type="evidence" value="ECO:0007669"/>
    <property type="project" value="InterPro"/>
</dbReference>
<dbReference type="GO" id="GO:0005634">
    <property type="term" value="C:nucleus"/>
    <property type="evidence" value="ECO:0007669"/>
    <property type="project" value="UniProtKB-SubCell"/>
</dbReference>
<keyword evidence="2" id="KW-0539">Nucleus</keyword>
<evidence type="ECO:0000256" key="1">
    <source>
        <dbReference type="ARBA" id="ARBA00004123"/>
    </source>
</evidence>
<dbReference type="GO" id="GO:0000981">
    <property type="term" value="F:DNA-binding transcription factor activity, RNA polymerase II-specific"/>
    <property type="evidence" value="ECO:0007669"/>
    <property type="project" value="InterPro"/>
</dbReference>
<reference evidence="5" key="1">
    <citation type="submission" date="2021-03" db="EMBL/GenBank/DDBJ databases">
        <authorList>
            <person name="Tagirdzhanova G."/>
        </authorList>
    </citation>
    <scope>NUCLEOTIDE SEQUENCE</scope>
</reference>
<gene>
    <name evidence="5" type="ORF">GOMPHAMPRED_002818</name>
</gene>
<evidence type="ECO:0000256" key="2">
    <source>
        <dbReference type="ARBA" id="ARBA00023242"/>
    </source>
</evidence>
<dbReference type="AlphaFoldDB" id="A0A8H3FF09"/>
<dbReference type="EMBL" id="CAJPDQ010000019">
    <property type="protein sequence ID" value="CAF9923359.1"/>
    <property type="molecule type" value="Genomic_DNA"/>
</dbReference>
<evidence type="ECO:0000313" key="5">
    <source>
        <dbReference type="EMBL" id="CAF9923359.1"/>
    </source>
</evidence>
<evidence type="ECO:0000256" key="3">
    <source>
        <dbReference type="SAM" id="MobiDB-lite"/>
    </source>
</evidence>
<dbReference type="InterPro" id="IPR001138">
    <property type="entry name" value="Zn2Cys6_DnaBD"/>
</dbReference>
<dbReference type="Gene3D" id="4.10.240.10">
    <property type="entry name" value="Zn(2)-C6 fungal-type DNA-binding domain"/>
    <property type="match status" value="1"/>
</dbReference>
<feature type="domain" description="Zn(2)-C6 fungal-type" evidence="4">
    <location>
        <begin position="12"/>
        <end position="43"/>
    </location>
</feature>
<keyword evidence="6" id="KW-1185">Reference proteome</keyword>
<comment type="caution">
    <text evidence="5">The sequence shown here is derived from an EMBL/GenBank/DDBJ whole genome shotgun (WGS) entry which is preliminary data.</text>
</comment>
<dbReference type="Proteomes" id="UP000664169">
    <property type="component" value="Unassembled WGS sequence"/>
</dbReference>
<accession>A0A8H3FF09</accession>
<dbReference type="SMART" id="SM00066">
    <property type="entry name" value="GAL4"/>
    <property type="match status" value="1"/>
</dbReference>
<organism evidence="5 6">
    <name type="scientific">Gomphillus americanus</name>
    <dbReference type="NCBI Taxonomy" id="1940652"/>
    <lineage>
        <taxon>Eukaryota</taxon>
        <taxon>Fungi</taxon>
        <taxon>Dikarya</taxon>
        <taxon>Ascomycota</taxon>
        <taxon>Pezizomycotina</taxon>
        <taxon>Lecanoromycetes</taxon>
        <taxon>OSLEUM clade</taxon>
        <taxon>Ostropomycetidae</taxon>
        <taxon>Ostropales</taxon>
        <taxon>Graphidaceae</taxon>
        <taxon>Gomphilloideae</taxon>
        <taxon>Gomphillus</taxon>
    </lineage>
</organism>
<dbReference type="SUPFAM" id="SSF57701">
    <property type="entry name" value="Zn2/Cys6 DNA-binding domain"/>
    <property type="match status" value="1"/>
</dbReference>
<dbReference type="OrthoDB" id="4222821at2759"/>
<name>A0A8H3FF09_9LECA</name>
<comment type="subcellular location">
    <subcellularLocation>
        <location evidence="1">Nucleus</location>
    </subcellularLocation>
</comment>
<dbReference type="InterPro" id="IPR036864">
    <property type="entry name" value="Zn2-C6_fun-type_DNA-bd_sf"/>
</dbReference>
<dbReference type="PANTHER" id="PTHR31001">
    <property type="entry name" value="UNCHARACTERIZED TRANSCRIPTIONAL REGULATORY PROTEIN"/>
    <property type="match status" value="1"/>
</dbReference>
<evidence type="ECO:0000259" key="4">
    <source>
        <dbReference type="PROSITE" id="PS50048"/>
    </source>
</evidence>
<feature type="region of interest" description="Disordered" evidence="3">
    <location>
        <begin position="92"/>
        <end position="116"/>
    </location>
</feature>
<dbReference type="Pfam" id="PF00172">
    <property type="entry name" value="Zn_clus"/>
    <property type="match status" value="1"/>
</dbReference>
<dbReference type="PROSITE" id="PS00463">
    <property type="entry name" value="ZN2_CY6_FUNGAL_1"/>
    <property type="match status" value="1"/>
</dbReference>
<dbReference type="PROSITE" id="PS50048">
    <property type="entry name" value="ZN2_CY6_FUNGAL_2"/>
    <property type="match status" value="1"/>
</dbReference>
<protein>
    <recommendedName>
        <fullName evidence="4">Zn(2)-C6 fungal-type domain-containing protein</fullName>
    </recommendedName>
</protein>
<proteinExistence type="predicted"/>
<dbReference type="InterPro" id="IPR050613">
    <property type="entry name" value="Sec_Metabolite_Reg"/>
</dbReference>
<sequence>MERIEKAPLRISCERCRAQKLRCDSHKPCHRCVKADVSESCSFGTRLRTGRAKRSQTLDGSNIVRNDREDWTPTLPGMHTFTLSSLKSTEAETLTFPEPSSSEYTTPASASDNTTNKSNMLDFLRDNPLDAILQQQSDFEMSDLASFDGTSIYNQPSEPSVKSTLSWPINSIIPLEDQYGSIYSPITAQADGVDDYGLLNELDPLTDLTALLSQMSSYMANVSCLSIQDVGDYPIGDVLFFSDRYHQILMRHLSSPTSQSGTPAMLLFLSCFTTLSQIYASTLRTIQEKVSSFSKGISEFHPTISKEEDNSFYRGLRVSQLGHICLCAKRDPTEKAFSMMLDRLGNIEQSLDLPIDLRVASTPVAGPQDAFQSTLDKLDDARVAFCQSFMAVMESGYIHKSMTKQASEIRERVDAIQKLLNISADTKEITF</sequence>